<evidence type="ECO:0000313" key="2">
    <source>
        <dbReference type="EMBL" id="KPV45483.1"/>
    </source>
</evidence>
<dbReference type="Proteomes" id="UP000050482">
    <property type="component" value="Unassembled WGS sequence"/>
</dbReference>
<accession>A0A0P9CJI3</accession>
<dbReference type="RefSeq" id="WP_054967235.1">
    <property type="nucleotide sequence ID" value="NZ_LJCO01000008.1"/>
</dbReference>
<organism evidence="2 3">
    <name type="scientific">Alicyclobacillus ferrooxydans</name>
    <dbReference type="NCBI Taxonomy" id="471514"/>
    <lineage>
        <taxon>Bacteria</taxon>
        <taxon>Bacillati</taxon>
        <taxon>Bacillota</taxon>
        <taxon>Bacilli</taxon>
        <taxon>Bacillales</taxon>
        <taxon>Alicyclobacillaceae</taxon>
        <taxon>Alicyclobacillus</taxon>
    </lineage>
</organism>
<dbReference type="PANTHER" id="PTHR30029:SF2">
    <property type="entry name" value="STAGE V SPORULATION PROTEIN R"/>
    <property type="match status" value="1"/>
</dbReference>
<gene>
    <name evidence="2" type="ORF">AN477_00530</name>
</gene>
<sequence>MNLLEMEELENSIEKMMEIATGFGLDYYPMRFEVCPADIIYTFGAYGMPTRYSHWSFGKAKQHKNEKTIRSR</sequence>
<dbReference type="OrthoDB" id="9784270at2"/>
<name>A0A0P9CJI3_9BACL</name>
<dbReference type="PANTHER" id="PTHR30029">
    <property type="entry name" value="STAGE V SPORULATION PROTEIN R"/>
    <property type="match status" value="1"/>
</dbReference>
<dbReference type="InterPro" id="IPR056174">
    <property type="entry name" value="SpoVR_N"/>
</dbReference>
<feature type="domain" description="SpoVR protein-like N-terminal" evidence="1">
    <location>
        <begin position="5"/>
        <end position="65"/>
    </location>
</feature>
<comment type="caution">
    <text evidence="2">The sequence shown here is derived from an EMBL/GenBank/DDBJ whole genome shotgun (WGS) entry which is preliminary data.</text>
</comment>
<dbReference type="EMBL" id="LJCO01000008">
    <property type="protein sequence ID" value="KPV45483.1"/>
    <property type="molecule type" value="Genomic_DNA"/>
</dbReference>
<dbReference type="AlphaFoldDB" id="A0A0P9CJI3"/>
<evidence type="ECO:0000313" key="3">
    <source>
        <dbReference type="Proteomes" id="UP000050482"/>
    </source>
</evidence>
<reference evidence="2 3" key="1">
    <citation type="submission" date="2015-09" db="EMBL/GenBank/DDBJ databases">
        <title>Draft genome sequence of Alicyclobacillus ferrooxydans DSM 22381.</title>
        <authorList>
            <person name="Hemp J."/>
        </authorList>
    </citation>
    <scope>NUCLEOTIDE SEQUENCE [LARGE SCALE GENOMIC DNA]</scope>
    <source>
        <strain evidence="2 3">TC-34</strain>
    </source>
</reference>
<evidence type="ECO:0000259" key="1">
    <source>
        <dbReference type="Pfam" id="PF04293"/>
    </source>
</evidence>
<dbReference type="STRING" id="471514.AN477_00530"/>
<dbReference type="PATRIC" id="fig|471514.4.peg.75"/>
<keyword evidence="3" id="KW-1185">Reference proteome</keyword>
<proteinExistence type="predicted"/>
<dbReference type="InterPro" id="IPR007390">
    <property type="entry name" value="Spore_V_R"/>
</dbReference>
<dbReference type="Pfam" id="PF04293">
    <property type="entry name" value="SpoVR"/>
    <property type="match status" value="1"/>
</dbReference>
<protein>
    <submittedName>
        <fullName evidence="2">Stage V sporulation protein R</fullName>
    </submittedName>
</protein>